<keyword evidence="2" id="KW-1133">Transmembrane helix</keyword>
<keyword evidence="2" id="KW-0812">Transmembrane</keyword>
<organism evidence="4 5">
    <name type="scientific">Lojkania enalia</name>
    <dbReference type="NCBI Taxonomy" id="147567"/>
    <lineage>
        <taxon>Eukaryota</taxon>
        <taxon>Fungi</taxon>
        <taxon>Dikarya</taxon>
        <taxon>Ascomycota</taxon>
        <taxon>Pezizomycotina</taxon>
        <taxon>Dothideomycetes</taxon>
        <taxon>Pleosporomycetidae</taxon>
        <taxon>Pleosporales</taxon>
        <taxon>Pleosporales incertae sedis</taxon>
        <taxon>Lojkania</taxon>
    </lineage>
</organism>
<feature type="compositionally biased region" description="Polar residues" evidence="1">
    <location>
        <begin position="395"/>
        <end position="413"/>
    </location>
</feature>
<dbReference type="InterPro" id="IPR013087">
    <property type="entry name" value="Znf_C2H2_type"/>
</dbReference>
<evidence type="ECO:0000256" key="2">
    <source>
        <dbReference type="SAM" id="Phobius"/>
    </source>
</evidence>
<evidence type="ECO:0000313" key="5">
    <source>
        <dbReference type="Proteomes" id="UP000800093"/>
    </source>
</evidence>
<keyword evidence="2" id="KW-0472">Membrane</keyword>
<keyword evidence="5" id="KW-1185">Reference proteome</keyword>
<dbReference type="AlphaFoldDB" id="A0A9P4JYG0"/>
<comment type="caution">
    <text evidence="4">The sequence shown here is derived from an EMBL/GenBank/DDBJ whole genome shotgun (WGS) entry which is preliminary data.</text>
</comment>
<evidence type="ECO:0000256" key="1">
    <source>
        <dbReference type="SAM" id="MobiDB-lite"/>
    </source>
</evidence>
<dbReference type="EMBL" id="ML986781">
    <property type="protein sequence ID" value="KAF2258140.1"/>
    <property type="molecule type" value="Genomic_DNA"/>
</dbReference>
<feature type="domain" description="C2H2-type" evidence="3">
    <location>
        <begin position="461"/>
        <end position="489"/>
    </location>
</feature>
<dbReference type="OrthoDB" id="5305647at2759"/>
<feature type="region of interest" description="Disordered" evidence="1">
    <location>
        <begin position="379"/>
        <end position="417"/>
    </location>
</feature>
<feature type="compositionally biased region" description="Polar residues" evidence="1">
    <location>
        <begin position="544"/>
        <end position="554"/>
    </location>
</feature>
<proteinExistence type="predicted"/>
<name>A0A9P4JYG0_9PLEO</name>
<feature type="transmembrane region" description="Helical" evidence="2">
    <location>
        <begin position="151"/>
        <end position="173"/>
    </location>
</feature>
<feature type="region of interest" description="Disordered" evidence="1">
    <location>
        <begin position="524"/>
        <end position="562"/>
    </location>
</feature>
<protein>
    <recommendedName>
        <fullName evidence="3">C2H2-type domain-containing protein</fullName>
    </recommendedName>
</protein>
<feature type="domain" description="C2H2-type" evidence="3">
    <location>
        <begin position="416"/>
        <end position="444"/>
    </location>
</feature>
<dbReference type="SMART" id="SM00355">
    <property type="entry name" value="ZnF_C2H2"/>
    <property type="match status" value="2"/>
</dbReference>
<gene>
    <name evidence="4" type="ORF">CC78DRAFT_587500</name>
</gene>
<accession>A0A9P4JYG0</accession>
<evidence type="ECO:0000259" key="3">
    <source>
        <dbReference type="SMART" id="SM00355"/>
    </source>
</evidence>
<sequence length="592" mass="67145">MENFENLHAVFLFHSFGQFLSHSEIQKLRRKLQKFWDMRKKLSIIQARCLGCDRGKWIHDQYFDDGFQEYYKPNGKLDKILRNYEISKKENRTLLPFWDWWMIRREVAPWGLTPLDEEFPKIESELKKLRLIEEERQQEEEMELIKRFVRLLAILFAGIFAVFLFFCNFSGFPSKYRPPCKTMPWTIRSSLVVLWGVCWMFYNSPPATETDQSKAIWAAEPPTVSLDDSFYDKYDPAQYQSILDALDTPFDFPREDLGIVHQQPSTSKISPISGSSDAFLDSFDSFQEGQDNQELIGTGILFAPQKPQSLQMMTMQHSVPAADRILCRPNGYEPLIAPEEDATYAIERRSSNGLLQSSTAMAGSLWPVFSSVADLPTAQATSDQIAQNGAPPRTPTTISQPAHPHGNSTNQSDKPFKCKLSTCPHSTQGFRTKGLLARHTKSRHRELLSRDAAARPSNQLYYCPDPSCNRASKPFARKDNRDNHVAKQHKSLASGHSVIAQGISNITTGAKCIWSSDEGKIVSPASPVLAAGPSTGKRRRSEETASSPGNSGSVNEVDKLRVENAQLKRRIRDLEQREETLLFAIRNMKPSD</sequence>
<reference evidence="5" key="1">
    <citation type="journal article" date="2020" name="Stud. Mycol.">
        <title>101 Dothideomycetes genomes: A test case for predicting lifestyles and emergence of pathogens.</title>
        <authorList>
            <person name="Haridas S."/>
            <person name="Albert R."/>
            <person name="Binder M."/>
            <person name="Bloem J."/>
            <person name="LaButti K."/>
            <person name="Salamov A."/>
            <person name="Andreopoulos B."/>
            <person name="Baker S."/>
            <person name="Barry K."/>
            <person name="Bills G."/>
            <person name="Bluhm B."/>
            <person name="Cannon C."/>
            <person name="Castanera R."/>
            <person name="Culley D."/>
            <person name="Daum C."/>
            <person name="Ezra D."/>
            <person name="Gonzalez J."/>
            <person name="Henrissat B."/>
            <person name="Kuo A."/>
            <person name="Liang C."/>
            <person name="Lipzen A."/>
            <person name="Lutzoni F."/>
            <person name="Magnuson J."/>
            <person name="Mondo S."/>
            <person name="Nolan M."/>
            <person name="Ohm R."/>
            <person name="Pangilinan J."/>
            <person name="Park H.-J."/>
            <person name="Ramirez L."/>
            <person name="Alfaro M."/>
            <person name="Sun H."/>
            <person name="Tritt A."/>
            <person name="Yoshinaga Y."/>
            <person name="Zwiers L.-H."/>
            <person name="Turgeon B."/>
            <person name="Goodwin S."/>
            <person name="Spatafora J."/>
            <person name="Crous P."/>
            <person name="Grigoriev I."/>
        </authorList>
    </citation>
    <scope>NUCLEOTIDE SEQUENCE [LARGE SCALE GENOMIC DNA]</scope>
    <source>
        <strain evidence="5">CBS 304.66</strain>
    </source>
</reference>
<evidence type="ECO:0000313" key="4">
    <source>
        <dbReference type="EMBL" id="KAF2258140.1"/>
    </source>
</evidence>
<dbReference type="Proteomes" id="UP000800093">
    <property type="component" value="Unassembled WGS sequence"/>
</dbReference>